<dbReference type="SUPFAM" id="SSF51445">
    <property type="entry name" value="(Trans)glycosidases"/>
    <property type="match status" value="1"/>
</dbReference>
<evidence type="ECO:0000256" key="2">
    <source>
        <dbReference type="ARBA" id="ARBA00022676"/>
    </source>
</evidence>
<keyword evidence="13" id="KW-1185">Reference proteome</keyword>
<organism evidence="12 13">
    <name type="scientific">Fibrivirga algicola</name>
    <dbReference type="NCBI Taxonomy" id="2950420"/>
    <lineage>
        <taxon>Bacteria</taxon>
        <taxon>Pseudomonadati</taxon>
        <taxon>Bacteroidota</taxon>
        <taxon>Cytophagia</taxon>
        <taxon>Cytophagales</taxon>
        <taxon>Spirosomataceae</taxon>
        <taxon>Fibrivirga</taxon>
    </lineage>
</organism>
<keyword evidence="3" id="KW-0808">Transferase</keyword>
<keyword evidence="4 10" id="KW-0812">Transmembrane</keyword>
<dbReference type="Gene3D" id="3.20.20.80">
    <property type="entry name" value="Glycosidases"/>
    <property type="match status" value="1"/>
</dbReference>
<keyword evidence="8" id="KW-0326">Glycosidase</keyword>
<feature type="domain" description="GH26" evidence="11">
    <location>
        <begin position="554"/>
        <end position="830"/>
    </location>
</feature>
<dbReference type="Gene3D" id="3.90.550.10">
    <property type="entry name" value="Spore Coat Polysaccharide Biosynthesis Protein SpsA, Chain A"/>
    <property type="match status" value="1"/>
</dbReference>
<dbReference type="PANTHER" id="PTHR43867:SF2">
    <property type="entry name" value="CELLULOSE SYNTHASE CATALYTIC SUBUNIT A [UDP-FORMING]"/>
    <property type="match status" value="1"/>
</dbReference>
<sequence>MSEDTTLHEKTTLLVSPAIKRDVRLLRRLILVGLVFTVLFLWVYIQPANRGDSWLFSLLTISVLFKLLRLLHEWYHYWTIYPSVPPAATRTWTVDVLTTYCPGEPLDMVETTLRAIQAIRYPHTTYLCDEADDPYLRHLCTDLGIKHVTRTDKQHAKAGNINNALKQATGDICLVLDPDHVPVPEFLHEVLPYFADEQVGFVQCVQAYSNRKASIVAYGAAEQTYSFYGPMMISMGQYGTAQAIGANCTFRRAALDSIGGHAAGLSEDMHTAMQLHAKKWTSVYVPKPLSYGLVPATLASYYKQQLKWARGTFELLVTTYPALFRHFTWRQRVHYGTLPLYYLLGLVQLIDFALPIVSLLLMKLPLRLDLPLFAAVYMPLLLTGFLIRQFAQRWLTEPHEAGFHVVGGLLSSGTWWIYLLGLIYTIFRVDVPYLPTPKNDQPRNNVLLCLPNALFALVTVLTIGYSVYFFGRYAFGNIYMQMMIGFGLVNLLILGSNVLIGQEKLLLGMVAWLGQTRVNRRLGRPVRYAIWRGRYGLYGWLRSSVVWLLGGLVLLTSGLGNYLYRQQKATELPYGVQYATTQPFYIGYDSSVPVANASTLDLLISPQHLPWPKAAGRPATPNWPVNARLLPLLYIELQLEQRATDEAIRAFLQDIRQKKNEAVLAQFANDVKEYKRPVLLSFAPYFDDSTRLWGTAEASTRTEYQQTWQYLVRYFRAHDVSNVSWVWCPANPETLTYFNPAADTIDWIGTDVLHESRTNNEPGSHSFAALFQAMHNAIRFHPVYELRQKPVLITRLYPANSPRQTKWINDALTAIQDRYTEVKGVVFTSE</sequence>
<gene>
    <name evidence="12" type="ORF">F7231_00760</name>
</gene>
<feature type="transmembrane region" description="Helical" evidence="10">
    <location>
        <begin position="29"/>
        <end position="47"/>
    </location>
</feature>
<evidence type="ECO:0000256" key="5">
    <source>
        <dbReference type="ARBA" id="ARBA00022801"/>
    </source>
</evidence>
<evidence type="ECO:0000256" key="8">
    <source>
        <dbReference type="ARBA" id="ARBA00023295"/>
    </source>
</evidence>
<comment type="subcellular location">
    <subcellularLocation>
        <location evidence="1">Membrane</location>
        <topology evidence="1">Multi-pass membrane protein</topology>
    </subcellularLocation>
</comment>
<evidence type="ECO:0000256" key="1">
    <source>
        <dbReference type="ARBA" id="ARBA00004141"/>
    </source>
</evidence>
<evidence type="ECO:0000256" key="6">
    <source>
        <dbReference type="ARBA" id="ARBA00022989"/>
    </source>
</evidence>
<name>A0ABX0QCM6_9BACT</name>
<dbReference type="Pfam" id="PF02156">
    <property type="entry name" value="Glyco_hydro_26"/>
    <property type="match status" value="1"/>
</dbReference>
<dbReference type="InterPro" id="IPR022790">
    <property type="entry name" value="GH26_dom"/>
</dbReference>
<evidence type="ECO:0000313" key="12">
    <source>
        <dbReference type="EMBL" id="NID08687.1"/>
    </source>
</evidence>
<accession>A0ABX0QCM6</accession>
<dbReference type="InterPro" id="IPR050321">
    <property type="entry name" value="Glycosyltr_2/OpgH_subfam"/>
</dbReference>
<dbReference type="InterPro" id="IPR017853">
    <property type="entry name" value="GH"/>
</dbReference>
<dbReference type="Proteomes" id="UP000606008">
    <property type="component" value="Unassembled WGS sequence"/>
</dbReference>
<dbReference type="Pfam" id="PF13641">
    <property type="entry name" value="Glyco_tranf_2_3"/>
    <property type="match status" value="1"/>
</dbReference>
<dbReference type="InterPro" id="IPR029044">
    <property type="entry name" value="Nucleotide-diphossugar_trans"/>
</dbReference>
<reference evidence="12" key="1">
    <citation type="submission" date="2024-05" db="EMBL/GenBank/DDBJ databases">
        <authorList>
            <person name="Jung D.-H."/>
        </authorList>
    </citation>
    <scope>NUCLEOTIDE SEQUENCE</scope>
    <source>
        <strain evidence="12">JA-25</strain>
    </source>
</reference>
<evidence type="ECO:0000313" key="13">
    <source>
        <dbReference type="Proteomes" id="UP000606008"/>
    </source>
</evidence>
<evidence type="ECO:0000256" key="9">
    <source>
        <dbReference type="PROSITE-ProRule" id="PRU01100"/>
    </source>
</evidence>
<evidence type="ECO:0000256" key="3">
    <source>
        <dbReference type="ARBA" id="ARBA00022679"/>
    </source>
</evidence>
<proteinExistence type="inferred from homology"/>
<keyword evidence="2" id="KW-0328">Glycosyltransferase</keyword>
<comment type="caution">
    <text evidence="9">Lacks conserved residue(s) required for the propagation of feature annotation.</text>
</comment>
<feature type="transmembrane region" description="Helical" evidence="10">
    <location>
        <begin position="545"/>
        <end position="564"/>
    </location>
</feature>
<evidence type="ECO:0000256" key="10">
    <source>
        <dbReference type="SAM" id="Phobius"/>
    </source>
</evidence>
<evidence type="ECO:0000259" key="11">
    <source>
        <dbReference type="PROSITE" id="PS51764"/>
    </source>
</evidence>
<evidence type="ECO:0000256" key="7">
    <source>
        <dbReference type="ARBA" id="ARBA00023136"/>
    </source>
</evidence>
<dbReference type="EMBL" id="WAEL01000001">
    <property type="protein sequence ID" value="NID08687.1"/>
    <property type="molecule type" value="Genomic_DNA"/>
</dbReference>
<feature type="transmembrane region" description="Helical" evidence="10">
    <location>
        <begin position="447"/>
        <end position="470"/>
    </location>
</feature>
<evidence type="ECO:0000256" key="4">
    <source>
        <dbReference type="ARBA" id="ARBA00022692"/>
    </source>
</evidence>
<dbReference type="PROSITE" id="PS51764">
    <property type="entry name" value="GH26"/>
    <property type="match status" value="1"/>
</dbReference>
<comment type="similarity">
    <text evidence="9">Belongs to the glycosyl hydrolase 26 family.</text>
</comment>
<keyword evidence="6 10" id="KW-1133">Transmembrane helix</keyword>
<protein>
    <submittedName>
        <fullName evidence="12">Glycosyltransferase</fullName>
    </submittedName>
</protein>
<dbReference type="PANTHER" id="PTHR43867">
    <property type="entry name" value="CELLULOSE SYNTHASE CATALYTIC SUBUNIT A [UDP-FORMING]"/>
    <property type="match status" value="1"/>
</dbReference>
<feature type="transmembrane region" description="Helical" evidence="10">
    <location>
        <begin position="482"/>
        <end position="500"/>
    </location>
</feature>
<dbReference type="CDD" id="cd06421">
    <property type="entry name" value="CESA_CelA_like"/>
    <property type="match status" value="1"/>
</dbReference>
<feature type="transmembrane region" description="Helical" evidence="10">
    <location>
        <begin position="403"/>
        <end position="427"/>
    </location>
</feature>
<comment type="caution">
    <text evidence="12">The sequence shown here is derived from an EMBL/GenBank/DDBJ whole genome shotgun (WGS) entry which is preliminary data.</text>
</comment>
<feature type="transmembrane region" description="Helical" evidence="10">
    <location>
        <begin position="372"/>
        <end position="391"/>
    </location>
</feature>
<feature type="transmembrane region" description="Helical" evidence="10">
    <location>
        <begin position="340"/>
        <end position="360"/>
    </location>
</feature>
<dbReference type="SUPFAM" id="SSF53448">
    <property type="entry name" value="Nucleotide-diphospho-sugar transferases"/>
    <property type="match status" value="1"/>
</dbReference>
<keyword evidence="5" id="KW-0378">Hydrolase</keyword>
<keyword evidence="7 10" id="KW-0472">Membrane</keyword>